<feature type="transmembrane region" description="Helical" evidence="1">
    <location>
        <begin position="364"/>
        <end position="384"/>
    </location>
</feature>
<evidence type="ECO:0000256" key="1">
    <source>
        <dbReference type="SAM" id="Phobius"/>
    </source>
</evidence>
<keyword evidence="3" id="KW-1185">Reference proteome</keyword>
<feature type="transmembrane region" description="Helical" evidence="1">
    <location>
        <begin position="1013"/>
        <end position="1035"/>
    </location>
</feature>
<feature type="transmembrane region" description="Helical" evidence="1">
    <location>
        <begin position="528"/>
        <end position="547"/>
    </location>
</feature>
<sequence>MLVKFSIKNSFAVLAAVLALAFLGFAVYPKIQTDILPNFNKPVVMSYYSYPGLPTGEMEKSVSSRVERALTLAGKRETIEARILPGAALIKVTFQAGADPGQAMNDIINYEMSDLFHLPPGIEVPFTMRSEPGNMPVLLAAISGEGMSETELYKIGYYAVRNKMGGLQGVQIPHPFGGKFRQMMIYVDPDKLAAHHLSADDVVKAMEKANLVMAGGTVKMGALDYQVHPVNTLPTPADIDEVPIAVRNGQTIHIKDIGHTKDDAALQYNIVRVNGLRSVYCPLLREPGENTVQVVDRIREGIAAEVPNMKARGDIPEATEITLVSDQSTYIRQAMDGLQKQVLLGALLVVLIVVLFLRKLRPSIAVLLMLPLSLLSGLLGFYFTGETLNVMTIGGLALAVGTVVDAGIVVVENIMRHRSMGKNAIDAAREGAEEVSMPVLAGIATTLAVFIPALFLAGMIKFLFLPLAAAAVLTIAASYVIAMTVAPAFCARFLGKDSGKAKVQHNLEERISEPATFYQKLLSGAMKARWLTIAVIGGVSAAAFLLLPKVGTELFPAVDAGSFEIRVKTAPGTRLENTEAIIAKIEAYIQRTIPEEEIKSIISNIGMPVGKGAGFSTVLSSNSGPDTAFLIINLQEKGRRKSVMRYVSELRAGLAETFPHEKFLFVTGGIINATLNEGVAAPIDIQIAAGSLETCRATAEKIERAVKEVPGAADVQIAQSLDYPQLDIHVDRAKAALYGLTQDDVARNVVTAYGSSLGHARMIWIDKGGVDFFIGVQYEDNEIESIEELKNIPLPVKLDGTHTTVPLSSVAEINRVNIPAEIAHYNMSRVNDVYVNVEGRDLGSVVKDVEQVLAGIELPNGVTVNLRGPVQSMREGASSLGFGLVTAVVLVFLVLMAQFRSFSEPLIIMLAVPLALSGVVVALFATGTNINIQSLMGSLMLIGVVVNNSILLVEFANKQMDQGHSPFEAAYEAACVRLRPILMTSLTMLASMLPFAFNFSIGNEAMVPLARAMMGGMIASTILTLFLVPCVYTLAKKHQPKHA</sequence>
<dbReference type="Pfam" id="PF00873">
    <property type="entry name" value="ACR_tran"/>
    <property type="match status" value="1"/>
</dbReference>
<feature type="transmembrane region" description="Helical" evidence="1">
    <location>
        <begin position="390"/>
        <end position="414"/>
    </location>
</feature>
<accession>A0A6C2TVY6</accession>
<feature type="transmembrane region" description="Helical" evidence="1">
    <location>
        <begin position="338"/>
        <end position="357"/>
    </location>
</feature>
<gene>
    <name evidence="2" type="primary">czcA_2</name>
    <name evidence="2" type="ORF">PDESU_00209</name>
</gene>
<dbReference type="PANTHER" id="PTHR32063:SF8">
    <property type="entry name" value="CATION EFFLUX PROTEIN"/>
    <property type="match status" value="1"/>
</dbReference>
<evidence type="ECO:0000313" key="3">
    <source>
        <dbReference type="Proteomes" id="UP000366872"/>
    </source>
</evidence>
<dbReference type="AlphaFoldDB" id="A0A6C2TVY6"/>
<organism evidence="2 3">
    <name type="scientific">Pontiella desulfatans</name>
    <dbReference type="NCBI Taxonomy" id="2750659"/>
    <lineage>
        <taxon>Bacteria</taxon>
        <taxon>Pseudomonadati</taxon>
        <taxon>Kiritimatiellota</taxon>
        <taxon>Kiritimatiellia</taxon>
        <taxon>Kiritimatiellales</taxon>
        <taxon>Pontiellaceae</taxon>
        <taxon>Pontiella</taxon>
    </lineage>
</organism>
<dbReference type="GO" id="GO:0005886">
    <property type="term" value="C:plasma membrane"/>
    <property type="evidence" value="ECO:0007669"/>
    <property type="project" value="TreeGrafter"/>
</dbReference>
<dbReference type="SUPFAM" id="SSF82693">
    <property type="entry name" value="Multidrug efflux transporter AcrB pore domain, PN1, PN2, PC1 and PC2 subdomains"/>
    <property type="match status" value="3"/>
</dbReference>
<keyword evidence="1" id="KW-0812">Transmembrane</keyword>
<keyword evidence="1" id="KW-1133">Transmembrane helix</keyword>
<dbReference type="RefSeq" id="WP_136077406.1">
    <property type="nucleotide sequence ID" value="NZ_CAAHFG010000001.1"/>
</dbReference>
<protein>
    <submittedName>
        <fullName evidence="2">Cobalt-zinc-cadmium resistance protein CzcA</fullName>
    </submittedName>
</protein>
<evidence type="ECO:0000313" key="2">
    <source>
        <dbReference type="EMBL" id="VGO11664.1"/>
    </source>
</evidence>
<dbReference type="Gene3D" id="3.30.70.1430">
    <property type="entry name" value="Multidrug efflux transporter AcrB pore domain"/>
    <property type="match status" value="2"/>
</dbReference>
<keyword evidence="1" id="KW-0472">Membrane</keyword>
<dbReference type="InterPro" id="IPR001036">
    <property type="entry name" value="Acrflvin-R"/>
</dbReference>
<dbReference type="GO" id="GO:0042910">
    <property type="term" value="F:xenobiotic transmembrane transporter activity"/>
    <property type="evidence" value="ECO:0007669"/>
    <property type="project" value="TreeGrafter"/>
</dbReference>
<dbReference type="SUPFAM" id="SSF82866">
    <property type="entry name" value="Multidrug efflux transporter AcrB transmembrane domain"/>
    <property type="match status" value="2"/>
</dbReference>
<name>A0A6C2TVY6_PONDE</name>
<dbReference type="Gene3D" id="3.30.70.1440">
    <property type="entry name" value="Multidrug efflux transporter AcrB pore domain"/>
    <property type="match status" value="1"/>
</dbReference>
<dbReference type="InterPro" id="IPR027463">
    <property type="entry name" value="AcrB_DN_DC_subdom"/>
</dbReference>
<feature type="transmembrane region" description="Helical" evidence="1">
    <location>
        <begin position="932"/>
        <end position="953"/>
    </location>
</feature>
<dbReference type="Proteomes" id="UP000366872">
    <property type="component" value="Unassembled WGS sequence"/>
</dbReference>
<dbReference type="Gene3D" id="3.30.70.1320">
    <property type="entry name" value="Multidrug efflux transporter AcrB pore domain like"/>
    <property type="match status" value="1"/>
</dbReference>
<feature type="transmembrane region" description="Helical" evidence="1">
    <location>
        <begin position="435"/>
        <end position="457"/>
    </location>
</feature>
<dbReference type="PRINTS" id="PR00702">
    <property type="entry name" value="ACRIFLAVINRP"/>
</dbReference>
<dbReference type="SUPFAM" id="SSF82714">
    <property type="entry name" value="Multidrug efflux transporter AcrB TolC docking domain, DN and DC subdomains"/>
    <property type="match status" value="2"/>
</dbReference>
<feature type="transmembrane region" description="Helical" evidence="1">
    <location>
        <begin position="463"/>
        <end position="490"/>
    </location>
</feature>
<feature type="transmembrane region" description="Helical" evidence="1">
    <location>
        <begin position="906"/>
        <end position="926"/>
    </location>
</feature>
<dbReference type="Gene3D" id="3.30.2090.10">
    <property type="entry name" value="Multidrug efflux transporter AcrB TolC docking domain, DN and DC subdomains"/>
    <property type="match status" value="2"/>
</dbReference>
<feature type="transmembrane region" description="Helical" evidence="1">
    <location>
        <begin position="880"/>
        <end position="899"/>
    </location>
</feature>
<proteinExistence type="predicted"/>
<dbReference type="Gene3D" id="1.20.1640.10">
    <property type="entry name" value="Multidrug efflux transporter AcrB transmembrane domain"/>
    <property type="match status" value="2"/>
</dbReference>
<reference evidence="2 3" key="1">
    <citation type="submission" date="2019-04" db="EMBL/GenBank/DDBJ databases">
        <authorList>
            <person name="Van Vliet M D."/>
        </authorList>
    </citation>
    <scope>NUCLEOTIDE SEQUENCE [LARGE SCALE GENOMIC DNA]</scope>
    <source>
        <strain evidence="2 3">F1</strain>
    </source>
</reference>
<dbReference type="EMBL" id="CAAHFG010000001">
    <property type="protein sequence ID" value="VGO11664.1"/>
    <property type="molecule type" value="Genomic_DNA"/>
</dbReference>
<dbReference type="PANTHER" id="PTHR32063">
    <property type="match status" value="1"/>
</dbReference>
<feature type="transmembrane region" description="Helical" evidence="1">
    <location>
        <begin position="981"/>
        <end position="1001"/>
    </location>
</feature>